<dbReference type="GO" id="GO:0003677">
    <property type="term" value="F:DNA binding"/>
    <property type="evidence" value="ECO:0007669"/>
    <property type="project" value="InterPro"/>
</dbReference>
<comment type="subcellular location">
    <subcellularLocation>
        <location evidence="1">Cytoplasm</location>
    </subcellularLocation>
</comment>
<dbReference type="PANTHER" id="PTHR33677:SF4">
    <property type="entry name" value="COPPER-SENSING TRANSCRIPTIONAL REPRESSOR CSOR"/>
    <property type="match status" value="1"/>
</dbReference>
<evidence type="ECO:0000256" key="7">
    <source>
        <dbReference type="ARBA" id="ARBA00041544"/>
    </source>
</evidence>
<evidence type="ECO:0000256" key="1">
    <source>
        <dbReference type="ARBA" id="ARBA00004496"/>
    </source>
</evidence>
<dbReference type="EMBL" id="DVHL01000036">
    <property type="protein sequence ID" value="HIR66068.1"/>
    <property type="molecule type" value="Genomic_DNA"/>
</dbReference>
<gene>
    <name evidence="8" type="ORF">IAC95_04245</name>
</gene>
<evidence type="ECO:0000256" key="3">
    <source>
        <dbReference type="ARBA" id="ARBA00011738"/>
    </source>
</evidence>
<dbReference type="CDD" id="cd10159">
    <property type="entry name" value="CsoR-like_DUF156_2"/>
    <property type="match status" value="1"/>
</dbReference>
<dbReference type="GO" id="GO:0046872">
    <property type="term" value="F:metal ion binding"/>
    <property type="evidence" value="ECO:0007669"/>
    <property type="project" value="UniProtKB-KW"/>
</dbReference>
<comment type="subunit">
    <text evidence="3">Homodimer.</text>
</comment>
<dbReference type="InterPro" id="IPR003735">
    <property type="entry name" value="Metal_Tscrpt_repr"/>
</dbReference>
<evidence type="ECO:0000256" key="6">
    <source>
        <dbReference type="ARBA" id="ARBA00039938"/>
    </source>
</evidence>
<dbReference type="Gene3D" id="1.20.58.1000">
    <property type="entry name" value="Metal-sensitive repressor, helix protomer"/>
    <property type="match status" value="1"/>
</dbReference>
<dbReference type="AlphaFoldDB" id="A0A9D1J856"/>
<accession>A0A9D1J856</accession>
<dbReference type="InterPro" id="IPR038390">
    <property type="entry name" value="Metal_Tscrpt_repr_sf"/>
</dbReference>
<reference evidence="8" key="2">
    <citation type="journal article" date="2021" name="PeerJ">
        <title>Extensive microbial diversity within the chicken gut microbiome revealed by metagenomics and culture.</title>
        <authorList>
            <person name="Gilroy R."/>
            <person name="Ravi A."/>
            <person name="Getino M."/>
            <person name="Pursley I."/>
            <person name="Horton D.L."/>
            <person name="Alikhan N.F."/>
            <person name="Baker D."/>
            <person name="Gharbi K."/>
            <person name="Hall N."/>
            <person name="Watson M."/>
            <person name="Adriaenssens E.M."/>
            <person name="Foster-Nyarko E."/>
            <person name="Jarju S."/>
            <person name="Secka A."/>
            <person name="Antonio M."/>
            <person name="Oren A."/>
            <person name="Chaudhuri R.R."/>
            <person name="La Ragione R."/>
            <person name="Hildebrand F."/>
            <person name="Pallen M.J."/>
        </authorList>
    </citation>
    <scope>NUCLEOTIDE SEQUENCE</scope>
    <source>
        <strain evidence="8">CHK121-14286</strain>
    </source>
</reference>
<evidence type="ECO:0000256" key="2">
    <source>
        <dbReference type="ARBA" id="ARBA00005260"/>
    </source>
</evidence>
<organism evidence="8 9">
    <name type="scientific">Candidatus Fimimonas gallinarum</name>
    <dbReference type="NCBI Taxonomy" id="2840821"/>
    <lineage>
        <taxon>Bacteria</taxon>
        <taxon>Pseudomonadati</taxon>
        <taxon>Myxococcota</taxon>
        <taxon>Myxococcia</taxon>
        <taxon>Myxococcales</taxon>
        <taxon>Cystobacterineae</taxon>
        <taxon>Myxococcaceae</taxon>
        <taxon>Myxococcaceae incertae sedis</taxon>
        <taxon>Candidatus Fimimonas</taxon>
    </lineage>
</organism>
<sequence>MQADKNKIVRLLRTARGQLDGIIKMVEEDRYCMDVSNQILASQAILTKANKEILQAHLFHCVLNADEQKQEKLQEVNALLDKLL</sequence>
<evidence type="ECO:0000313" key="9">
    <source>
        <dbReference type="Proteomes" id="UP000824200"/>
    </source>
</evidence>
<dbReference type="PANTHER" id="PTHR33677">
    <property type="entry name" value="TRANSCRIPTIONAL REPRESSOR FRMR-RELATED"/>
    <property type="match status" value="1"/>
</dbReference>
<evidence type="ECO:0000256" key="4">
    <source>
        <dbReference type="ARBA" id="ARBA00022490"/>
    </source>
</evidence>
<evidence type="ECO:0000256" key="5">
    <source>
        <dbReference type="ARBA" id="ARBA00022723"/>
    </source>
</evidence>
<comment type="similarity">
    <text evidence="2">Belongs to the FrmR/RcnR family.</text>
</comment>
<dbReference type="Pfam" id="PF02583">
    <property type="entry name" value="Trns_repr_metal"/>
    <property type="match status" value="1"/>
</dbReference>
<evidence type="ECO:0000313" key="8">
    <source>
        <dbReference type="EMBL" id="HIR66068.1"/>
    </source>
</evidence>
<dbReference type="Proteomes" id="UP000824200">
    <property type="component" value="Unassembled WGS sequence"/>
</dbReference>
<name>A0A9D1J856_9BACT</name>
<proteinExistence type="inferred from homology"/>
<keyword evidence="5" id="KW-0479">Metal-binding</keyword>
<reference evidence="8" key="1">
    <citation type="submission" date="2020-10" db="EMBL/GenBank/DDBJ databases">
        <authorList>
            <person name="Gilroy R."/>
        </authorList>
    </citation>
    <scope>NUCLEOTIDE SEQUENCE</scope>
    <source>
        <strain evidence="8">CHK121-14286</strain>
    </source>
</reference>
<keyword evidence="4" id="KW-0963">Cytoplasm</keyword>
<dbReference type="GO" id="GO:0045892">
    <property type="term" value="P:negative regulation of DNA-templated transcription"/>
    <property type="evidence" value="ECO:0007669"/>
    <property type="project" value="UniProtKB-ARBA"/>
</dbReference>
<comment type="caution">
    <text evidence="8">The sequence shown here is derived from an EMBL/GenBank/DDBJ whole genome shotgun (WGS) entry which is preliminary data.</text>
</comment>
<protein>
    <recommendedName>
        <fullName evidence="6">Copper-sensing transcriptional repressor CsoR</fullName>
    </recommendedName>
    <alternativeName>
        <fullName evidence="7">Copper-sensitive operon repressor</fullName>
    </alternativeName>
</protein>
<dbReference type="GO" id="GO:0005737">
    <property type="term" value="C:cytoplasm"/>
    <property type="evidence" value="ECO:0007669"/>
    <property type="project" value="UniProtKB-SubCell"/>
</dbReference>